<gene>
    <name evidence="2" type="ORF">CLTEP_22990</name>
</gene>
<dbReference type="PATRIC" id="fig|1121338.3.peg.2374"/>
<dbReference type="EMBL" id="LTBA01000042">
    <property type="protein sequence ID" value="KYH31895.1"/>
    <property type="molecule type" value="Genomic_DNA"/>
</dbReference>
<evidence type="ECO:0000313" key="2">
    <source>
        <dbReference type="EMBL" id="KYH31895.1"/>
    </source>
</evidence>
<sequence length="167" mass="19876">MAIYREIVERKKLPVILKLFIILTIVIYISDFLGKFMIGTYSLRRASKLFFTFIMLIIIIQELKKCIIKYRYSVIEDELIIHKLNGNDEKIVEDIKFKDIKFIGTPKDENIKFDVEKSNNYIASMFSSEKYCCIYKDGDKFKKFYFEPSSKLLKNIKKSIKYNESNK</sequence>
<dbReference type="STRING" id="1121338.CLTEP_22990"/>
<dbReference type="RefSeq" id="WP_066826787.1">
    <property type="nucleotide sequence ID" value="NZ_LTBA01000042.1"/>
</dbReference>
<keyword evidence="1" id="KW-0812">Transmembrane</keyword>
<protein>
    <submittedName>
        <fullName evidence="2">Uncharacterized protein</fullName>
    </submittedName>
</protein>
<organism evidence="2 3">
    <name type="scientific">Clostridium tepidiprofundi DSM 19306</name>
    <dbReference type="NCBI Taxonomy" id="1121338"/>
    <lineage>
        <taxon>Bacteria</taxon>
        <taxon>Bacillati</taxon>
        <taxon>Bacillota</taxon>
        <taxon>Clostridia</taxon>
        <taxon>Eubacteriales</taxon>
        <taxon>Clostridiaceae</taxon>
        <taxon>Clostridium</taxon>
    </lineage>
</organism>
<keyword evidence="1" id="KW-0472">Membrane</keyword>
<feature type="transmembrane region" description="Helical" evidence="1">
    <location>
        <begin position="46"/>
        <end position="63"/>
    </location>
</feature>
<proteinExistence type="predicted"/>
<dbReference type="Proteomes" id="UP000075531">
    <property type="component" value="Unassembled WGS sequence"/>
</dbReference>
<feature type="transmembrane region" description="Helical" evidence="1">
    <location>
        <begin position="15"/>
        <end position="34"/>
    </location>
</feature>
<keyword evidence="3" id="KW-1185">Reference proteome</keyword>
<reference evidence="2 3" key="1">
    <citation type="submission" date="2016-02" db="EMBL/GenBank/DDBJ databases">
        <title>Genome sequence of Clostridium tepidiprofundi DSM 19306.</title>
        <authorList>
            <person name="Poehlein A."/>
            <person name="Daniel R."/>
        </authorList>
    </citation>
    <scope>NUCLEOTIDE SEQUENCE [LARGE SCALE GENOMIC DNA]</scope>
    <source>
        <strain evidence="2 3">DSM 19306</strain>
    </source>
</reference>
<comment type="caution">
    <text evidence="2">The sequence shown here is derived from an EMBL/GenBank/DDBJ whole genome shotgun (WGS) entry which is preliminary data.</text>
</comment>
<evidence type="ECO:0000256" key="1">
    <source>
        <dbReference type="SAM" id="Phobius"/>
    </source>
</evidence>
<name>A0A151AW66_9CLOT</name>
<accession>A0A151AW66</accession>
<evidence type="ECO:0000313" key="3">
    <source>
        <dbReference type="Proteomes" id="UP000075531"/>
    </source>
</evidence>
<dbReference type="OrthoDB" id="1953575at2"/>
<dbReference type="AlphaFoldDB" id="A0A151AW66"/>
<keyword evidence="1" id="KW-1133">Transmembrane helix</keyword>